<name>A0A8J2L5R7_9HEXA</name>
<sequence>MTEFVLRRAKTIFDVVSIVKLVSCLGAQQKCLGFPAISCSRGSRSVLIMDANIHQAIVLKTVDERESWG</sequence>
<dbReference type="Proteomes" id="UP000708208">
    <property type="component" value="Unassembled WGS sequence"/>
</dbReference>
<gene>
    <name evidence="1" type="ORF">AFUS01_LOCUS36143</name>
</gene>
<proteinExistence type="predicted"/>
<dbReference type="AlphaFoldDB" id="A0A8J2L5R7"/>
<organism evidence="1 2">
    <name type="scientific">Allacma fusca</name>
    <dbReference type="NCBI Taxonomy" id="39272"/>
    <lineage>
        <taxon>Eukaryota</taxon>
        <taxon>Metazoa</taxon>
        <taxon>Ecdysozoa</taxon>
        <taxon>Arthropoda</taxon>
        <taxon>Hexapoda</taxon>
        <taxon>Collembola</taxon>
        <taxon>Symphypleona</taxon>
        <taxon>Sminthuridae</taxon>
        <taxon>Allacma</taxon>
    </lineage>
</organism>
<accession>A0A8J2L5R7</accession>
<evidence type="ECO:0000313" key="2">
    <source>
        <dbReference type="Proteomes" id="UP000708208"/>
    </source>
</evidence>
<keyword evidence="2" id="KW-1185">Reference proteome</keyword>
<dbReference type="EMBL" id="CAJVCH010538518">
    <property type="protein sequence ID" value="CAG7826072.1"/>
    <property type="molecule type" value="Genomic_DNA"/>
</dbReference>
<comment type="caution">
    <text evidence="1">The sequence shown here is derived from an EMBL/GenBank/DDBJ whole genome shotgun (WGS) entry which is preliminary data.</text>
</comment>
<evidence type="ECO:0000313" key="1">
    <source>
        <dbReference type="EMBL" id="CAG7826072.1"/>
    </source>
</evidence>
<reference evidence="1" key="1">
    <citation type="submission" date="2021-06" db="EMBL/GenBank/DDBJ databases">
        <authorList>
            <person name="Hodson N. C."/>
            <person name="Mongue J. A."/>
            <person name="Jaron S. K."/>
        </authorList>
    </citation>
    <scope>NUCLEOTIDE SEQUENCE</scope>
</reference>
<protein>
    <submittedName>
        <fullName evidence="1">Uncharacterized protein</fullName>
    </submittedName>
</protein>